<reference evidence="6 7" key="1">
    <citation type="submission" date="2016-10" db="EMBL/GenBank/DDBJ databases">
        <authorList>
            <person name="de Groot N.N."/>
        </authorList>
    </citation>
    <scope>NUCLEOTIDE SEQUENCE [LARGE SCALE GENOMIC DNA]</scope>
    <source>
        <strain evidence="6 7">DSM 20117</strain>
    </source>
</reference>
<dbReference type="InterPro" id="IPR012675">
    <property type="entry name" value="Beta-grasp_dom_sf"/>
</dbReference>
<dbReference type="GO" id="GO:0032259">
    <property type="term" value="P:methylation"/>
    <property type="evidence" value="ECO:0007669"/>
    <property type="project" value="UniProtKB-KW"/>
</dbReference>
<organism evidence="6 7">
    <name type="scientific">Crystallibacter crystallopoietes</name>
    <dbReference type="NCBI Taxonomy" id="37928"/>
    <lineage>
        <taxon>Bacteria</taxon>
        <taxon>Bacillati</taxon>
        <taxon>Actinomycetota</taxon>
        <taxon>Actinomycetes</taxon>
        <taxon>Micrococcales</taxon>
        <taxon>Micrococcaceae</taxon>
        <taxon>Crystallibacter</taxon>
    </lineage>
</organism>
<dbReference type="InterPro" id="IPR017938">
    <property type="entry name" value="Riboflavin_synthase-like_b-brl"/>
</dbReference>
<dbReference type="GO" id="GO:0008168">
    <property type="term" value="F:methyltransferase activity"/>
    <property type="evidence" value="ECO:0007669"/>
    <property type="project" value="UniProtKB-KW"/>
</dbReference>
<gene>
    <name evidence="6" type="ORF">SAMN04489742_2501</name>
</gene>
<dbReference type="Gene3D" id="3.10.20.30">
    <property type="match status" value="1"/>
</dbReference>
<dbReference type="PROSITE" id="PS00197">
    <property type="entry name" value="2FE2S_FER_1"/>
    <property type="match status" value="1"/>
</dbReference>
<keyword evidence="2" id="KW-0001">2Fe-2S</keyword>
<evidence type="ECO:0000259" key="4">
    <source>
        <dbReference type="PROSITE" id="PS51085"/>
    </source>
</evidence>
<dbReference type="KEGG" id="acry:AC20117_04920"/>
<proteinExistence type="predicted"/>
<dbReference type="InterPro" id="IPR001041">
    <property type="entry name" value="2Fe-2S_ferredoxin-type"/>
</dbReference>
<sequence length="337" mass="37321">MAATNVEVWQQATVLEARAIATDIQRIVLEPSLPKKAEPGSHVDLKVMIDGEQDKRSYSVVESSEDGRRLVISVMKAPQSRGGSLFMHTLKPGETLEITQPLQNFPLRVGAERYILLAGGIGITAMINMGRVLKNLKADYTFVYAGRSRAAMAYLSELQELHGENLVVHIDDEGTSLKVDELVASADLDTELYMCGPIRLMDVVRRAWTERELNLPNLRYETFGNSGWYDPEEFIVRIPRLGVEAKVGQGRSMLETLEDAGVGMMFDCRKGECGLCEVRILELDGAVDHRDVFYSERQQNATQKMCCCVSRAVTSKTGAKADADPHRGPALVTIEVS</sequence>
<dbReference type="OrthoDB" id="502624at2"/>
<dbReference type="Pfam" id="PF00111">
    <property type="entry name" value="Fer2"/>
    <property type="match status" value="1"/>
</dbReference>
<keyword evidence="2" id="KW-0479">Metal-binding</keyword>
<keyword evidence="7" id="KW-1185">Reference proteome</keyword>
<dbReference type="PANTHER" id="PTHR47354">
    <property type="entry name" value="NADH OXIDOREDUCTASE HCR"/>
    <property type="match status" value="1"/>
</dbReference>
<dbReference type="InterPro" id="IPR008333">
    <property type="entry name" value="Cbr1-like_FAD-bd_dom"/>
</dbReference>
<dbReference type="CDD" id="cd00207">
    <property type="entry name" value="fer2"/>
    <property type="match status" value="1"/>
</dbReference>
<dbReference type="RefSeq" id="WP_074700727.1">
    <property type="nucleotide sequence ID" value="NZ_CP018863.1"/>
</dbReference>
<dbReference type="Pfam" id="PF00175">
    <property type="entry name" value="NAD_binding_1"/>
    <property type="match status" value="1"/>
</dbReference>
<dbReference type="GO" id="GO:0016491">
    <property type="term" value="F:oxidoreductase activity"/>
    <property type="evidence" value="ECO:0007669"/>
    <property type="project" value="InterPro"/>
</dbReference>
<dbReference type="SUPFAM" id="SSF54292">
    <property type="entry name" value="2Fe-2S ferredoxin-like"/>
    <property type="match status" value="1"/>
</dbReference>
<evidence type="ECO:0000256" key="1">
    <source>
        <dbReference type="ARBA" id="ARBA00001974"/>
    </source>
</evidence>
<protein>
    <submittedName>
        <fullName evidence="6">Vanillate demethylase subunit B</fullName>
    </submittedName>
</protein>
<evidence type="ECO:0000256" key="2">
    <source>
        <dbReference type="ARBA" id="ARBA00022714"/>
    </source>
</evidence>
<keyword evidence="3" id="KW-0411">Iron-sulfur</keyword>
<evidence type="ECO:0000313" key="6">
    <source>
        <dbReference type="EMBL" id="SDQ77217.1"/>
    </source>
</evidence>
<dbReference type="InterPro" id="IPR039261">
    <property type="entry name" value="FNR_nucleotide-bd"/>
</dbReference>
<dbReference type="Proteomes" id="UP000181917">
    <property type="component" value="Unassembled WGS sequence"/>
</dbReference>
<dbReference type="InterPro" id="IPR050415">
    <property type="entry name" value="MRET"/>
</dbReference>
<dbReference type="CDD" id="cd06185">
    <property type="entry name" value="PDR_like"/>
    <property type="match status" value="1"/>
</dbReference>
<dbReference type="AlphaFoldDB" id="A0A1H1DL78"/>
<dbReference type="InterPro" id="IPR017927">
    <property type="entry name" value="FAD-bd_FR_type"/>
</dbReference>
<dbReference type="PROSITE" id="PS51085">
    <property type="entry name" value="2FE2S_FER_2"/>
    <property type="match status" value="1"/>
</dbReference>
<dbReference type="InterPro" id="IPR001433">
    <property type="entry name" value="OxRdtase_FAD/NAD-bd"/>
</dbReference>
<dbReference type="InterPro" id="IPR036010">
    <property type="entry name" value="2Fe-2S_ferredoxin-like_sf"/>
</dbReference>
<feature type="domain" description="2Fe-2S ferredoxin-type" evidence="4">
    <location>
        <begin position="232"/>
        <end position="327"/>
    </location>
</feature>
<dbReference type="PRINTS" id="PR00409">
    <property type="entry name" value="PHDIOXRDTASE"/>
</dbReference>
<dbReference type="GO" id="GO:0051537">
    <property type="term" value="F:2 iron, 2 sulfur cluster binding"/>
    <property type="evidence" value="ECO:0007669"/>
    <property type="project" value="UniProtKB-KW"/>
</dbReference>
<evidence type="ECO:0000259" key="5">
    <source>
        <dbReference type="PROSITE" id="PS51384"/>
    </source>
</evidence>
<dbReference type="EMBL" id="FNKH01000002">
    <property type="protein sequence ID" value="SDQ77217.1"/>
    <property type="molecule type" value="Genomic_DNA"/>
</dbReference>
<dbReference type="STRING" id="37928.SAMN04489742_2501"/>
<dbReference type="PANTHER" id="PTHR47354:SF2">
    <property type="entry name" value="BLR2392 PROTEIN"/>
    <property type="match status" value="1"/>
</dbReference>
<dbReference type="SUPFAM" id="SSF63380">
    <property type="entry name" value="Riboflavin synthase domain-like"/>
    <property type="match status" value="1"/>
</dbReference>
<name>A0A1H1DL78_9MICC</name>
<keyword evidence="6" id="KW-0489">Methyltransferase</keyword>
<dbReference type="InterPro" id="IPR006058">
    <property type="entry name" value="2Fe2S_fd_BS"/>
</dbReference>
<comment type="cofactor">
    <cofactor evidence="1">
        <name>FAD</name>
        <dbReference type="ChEBI" id="CHEBI:57692"/>
    </cofactor>
</comment>
<dbReference type="PROSITE" id="PS51384">
    <property type="entry name" value="FAD_FR"/>
    <property type="match status" value="1"/>
</dbReference>
<dbReference type="Pfam" id="PF00970">
    <property type="entry name" value="FAD_binding_6"/>
    <property type="match status" value="1"/>
</dbReference>
<dbReference type="Gene3D" id="3.40.50.80">
    <property type="entry name" value="Nucleotide-binding domain of ferredoxin-NADP reductase (FNR) module"/>
    <property type="match status" value="1"/>
</dbReference>
<dbReference type="SUPFAM" id="SSF52343">
    <property type="entry name" value="Ferredoxin reductase-like, C-terminal NADP-linked domain"/>
    <property type="match status" value="1"/>
</dbReference>
<evidence type="ECO:0000256" key="3">
    <source>
        <dbReference type="ARBA" id="ARBA00023014"/>
    </source>
</evidence>
<feature type="domain" description="FAD-binding FR-type" evidence="5">
    <location>
        <begin position="7"/>
        <end position="108"/>
    </location>
</feature>
<accession>A0A1H1DL78</accession>
<keyword evidence="2" id="KW-0408">Iron</keyword>
<dbReference type="Gene3D" id="2.40.30.10">
    <property type="entry name" value="Translation factors"/>
    <property type="match status" value="1"/>
</dbReference>
<evidence type="ECO:0000313" key="7">
    <source>
        <dbReference type="Proteomes" id="UP000181917"/>
    </source>
</evidence>
<keyword evidence="6" id="KW-0808">Transferase</keyword>